<proteinExistence type="predicted"/>
<feature type="region of interest" description="Disordered" evidence="1">
    <location>
        <begin position="354"/>
        <end position="412"/>
    </location>
</feature>
<accession>A0A4S8LW07</accession>
<evidence type="ECO:0000313" key="3">
    <source>
        <dbReference type="Proteomes" id="UP000297245"/>
    </source>
</evidence>
<name>A0A4S8LW07_DENBC</name>
<reference evidence="2 3" key="1">
    <citation type="journal article" date="2019" name="Nat. Ecol. Evol.">
        <title>Megaphylogeny resolves global patterns of mushroom evolution.</title>
        <authorList>
            <person name="Varga T."/>
            <person name="Krizsan K."/>
            <person name="Foldi C."/>
            <person name="Dima B."/>
            <person name="Sanchez-Garcia M."/>
            <person name="Sanchez-Ramirez S."/>
            <person name="Szollosi G.J."/>
            <person name="Szarkandi J.G."/>
            <person name="Papp V."/>
            <person name="Albert L."/>
            <person name="Andreopoulos W."/>
            <person name="Angelini C."/>
            <person name="Antonin V."/>
            <person name="Barry K.W."/>
            <person name="Bougher N.L."/>
            <person name="Buchanan P."/>
            <person name="Buyck B."/>
            <person name="Bense V."/>
            <person name="Catcheside P."/>
            <person name="Chovatia M."/>
            <person name="Cooper J."/>
            <person name="Damon W."/>
            <person name="Desjardin D."/>
            <person name="Finy P."/>
            <person name="Geml J."/>
            <person name="Haridas S."/>
            <person name="Hughes K."/>
            <person name="Justo A."/>
            <person name="Karasinski D."/>
            <person name="Kautmanova I."/>
            <person name="Kiss B."/>
            <person name="Kocsube S."/>
            <person name="Kotiranta H."/>
            <person name="LaButti K.M."/>
            <person name="Lechner B.E."/>
            <person name="Liimatainen K."/>
            <person name="Lipzen A."/>
            <person name="Lukacs Z."/>
            <person name="Mihaltcheva S."/>
            <person name="Morgado L.N."/>
            <person name="Niskanen T."/>
            <person name="Noordeloos M.E."/>
            <person name="Ohm R.A."/>
            <person name="Ortiz-Santana B."/>
            <person name="Ovrebo C."/>
            <person name="Racz N."/>
            <person name="Riley R."/>
            <person name="Savchenko A."/>
            <person name="Shiryaev A."/>
            <person name="Soop K."/>
            <person name="Spirin V."/>
            <person name="Szebenyi C."/>
            <person name="Tomsovsky M."/>
            <person name="Tulloss R.E."/>
            <person name="Uehling J."/>
            <person name="Grigoriev I.V."/>
            <person name="Vagvolgyi C."/>
            <person name="Papp T."/>
            <person name="Martin F.M."/>
            <person name="Miettinen O."/>
            <person name="Hibbett D.S."/>
            <person name="Nagy L.G."/>
        </authorList>
    </citation>
    <scope>NUCLEOTIDE SEQUENCE [LARGE SCALE GENOMIC DNA]</scope>
    <source>
        <strain evidence="2 3">CBS 962.96</strain>
    </source>
</reference>
<feature type="compositionally biased region" description="Basic and acidic residues" evidence="1">
    <location>
        <begin position="393"/>
        <end position="409"/>
    </location>
</feature>
<dbReference type="Proteomes" id="UP000297245">
    <property type="component" value="Unassembled WGS sequence"/>
</dbReference>
<organism evidence="2 3">
    <name type="scientific">Dendrothele bispora (strain CBS 962.96)</name>
    <dbReference type="NCBI Taxonomy" id="1314807"/>
    <lineage>
        <taxon>Eukaryota</taxon>
        <taxon>Fungi</taxon>
        <taxon>Dikarya</taxon>
        <taxon>Basidiomycota</taxon>
        <taxon>Agaricomycotina</taxon>
        <taxon>Agaricomycetes</taxon>
        <taxon>Agaricomycetidae</taxon>
        <taxon>Agaricales</taxon>
        <taxon>Agaricales incertae sedis</taxon>
        <taxon>Dendrothele</taxon>
    </lineage>
</organism>
<gene>
    <name evidence="2" type="ORF">K435DRAFT_967146</name>
</gene>
<keyword evidence="3" id="KW-1185">Reference proteome</keyword>
<dbReference type="OrthoDB" id="2836053at2759"/>
<protein>
    <submittedName>
        <fullName evidence="2">Uncharacterized protein</fullName>
    </submittedName>
</protein>
<evidence type="ECO:0000313" key="2">
    <source>
        <dbReference type="EMBL" id="THU93802.1"/>
    </source>
</evidence>
<evidence type="ECO:0000256" key="1">
    <source>
        <dbReference type="SAM" id="MobiDB-lite"/>
    </source>
</evidence>
<dbReference type="AlphaFoldDB" id="A0A4S8LW07"/>
<dbReference type="EMBL" id="ML179239">
    <property type="protein sequence ID" value="THU93802.1"/>
    <property type="molecule type" value="Genomic_DNA"/>
</dbReference>
<sequence>MRDSMLVNSTWMSLYMRASCTDVHIPNSRYAFKLISIFQGGSTIYNTLAPDLHDTLCRSITFRRDFKSGPIEISMYTITRFLSKTPQGINRLPYLRRFSFELVDQTLNAVFPINNIIPIHFPSNVTTLEVLFYYLPSTLSWHQSMKEALLNVMPSRLTGGSLPCIHTLRVYGAGAGAMRDLVRACTHLRVYDSDVSILELPKRLQLGMQRNSFRGTSEEALEDLRTYQARIAAQAALDDIINMKIKMLRRFSIYMDEEVLEAAGAYQADGVSGVLIDLHSELADLLKKEKRDRIDVLAMMFMRKAIKVSEKVIWTFSEFEKTGLVGLYAYSEKKKTDEEIQPRLVTYDIEISPRKPSTSHVNKNNDSRARIQSSHVNISVDDDDGEEGYTTAEEGHSYSEHDDHNDHNDNGVNVAKKRVGVDGSASAYNNGHGSLVELDTASATPRKSWIRKTASRVMCKVGEIRSDTKSKSLFKGGGSRGRSC</sequence>